<dbReference type="Pfam" id="PF00005">
    <property type="entry name" value="ABC_tran"/>
    <property type="match status" value="1"/>
</dbReference>
<evidence type="ECO:0000259" key="4">
    <source>
        <dbReference type="PROSITE" id="PS50893"/>
    </source>
</evidence>
<dbReference type="GO" id="GO:0016787">
    <property type="term" value="F:hydrolase activity"/>
    <property type="evidence" value="ECO:0007669"/>
    <property type="project" value="UniProtKB-KW"/>
</dbReference>
<protein>
    <submittedName>
        <fullName evidence="5">Phosphate ABC transporter ATP-binding protein</fullName>
        <ecNumber evidence="5">3.6.3.25</ecNumber>
    </submittedName>
</protein>
<evidence type="ECO:0000256" key="3">
    <source>
        <dbReference type="ARBA" id="ARBA00022840"/>
    </source>
</evidence>
<dbReference type="RefSeq" id="WP_085051498.1">
    <property type="nucleotide sequence ID" value="NZ_LNQR01000032.1"/>
</dbReference>
<dbReference type="SUPFAM" id="SSF52540">
    <property type="entry name" value="P-loop containing nucleoside triphosphate hydrolases"/>
    <property type="match status" value="1"/>
</dbReference>
<dbReference type="InterPro" id="IPR050093">
    <property type="entry name" value="ABC_SmlMolc_Importer"/>
</dbReference>
<proteinExistence type="predicted"/>
<keyword evidence="6" id="KW-1185">Reference proteome</keyword>
<dbReference type="EMBL" id="LNQR01000032">
    <property type="protein sequence ID" value="KWT91098.1"/>
    <property type="molecule type" value="Genomic_DNA"/>
</dbReference>
<dbReference type="PROSITE" id="PS50893">
    <property type="entry name" value="ABC_TRANSPORTER_2"/>
    <property type="match status" value="1"/>
</dbReference>
<sequence>MGLSVSVSELKKSYGESVVLDGCAYRFESGSVYAVMGQNGSGKSTLFRLCTFLEQPDSGRVDFLEGGTVLENNLALRRRITLLLPAVGVFNTTVYENIAYGLKLRKVSRHEVEEKVLNAAEMVGLKDKLRRRAVTLSSGETQRMGLARALVISPSVLFLDEPTAAVDANNSKAIEDIIQGIRHTLKAAIILSTHDAGFARRVSDKVLTLMDGRLTEQLTDTPNNPDI</sequence>
<dbReference type="InterPro" id="IPR003439">
    <property type="entry name" value="ABC_transporter-like_ATP-bd"/>
</dbReference>
<evidence type="ECO:0000256" key="2">
    <source>
        <dbReference type="ARBA" id="ARBA00022741"/>
    </source>
</evidence>
<organism evidence="5 6">
    <name type="scientific">Candidatus Magnetominusculus xianensis</name>
    <dbReference type="NCBI Taxonomy" id="1748249"/>
    <lineage>
        <taxon>Bacteria</taxon>
        <taxon>Pseudomonadati</taxon>
        <taxon>Nitrospirota</taxon>
        <taxon>Nitrospiria</taxon>
        <taxon>Nitrospirales</taxon>
        <taxon>Nitrospiraceae</taxon>
        <taxon>Candidatus Magnetominusculus</taxon>
    </lineage>
</organism>
<keyword evidence="2" id="KW-0547">Nucleotide-binding</keyword>
<keyword evidence="3 5" id="KW-0067">ATP-binding</keyword>
<accession>A0ABR5SL79</accession>
<dbReference type="PANTHER" id="PTHR42781">
    <property type="entry name" value="SPERMIDINE/PUTRESCINE IMPORT ATP-BINDING PROTEIN POTA"/>
    <property type="match status" value="1"/>
</dbReference>
<feature type="domain" description="ABC transporter" evidence="4">
    <location>
        <begin position="5"/>
        <end position="227"/>
    </location>
</feature>
<dbReference type="InterPro" id="IPR003593">
    <property type="entry name" value="AAA+_ATPase"/>
</dbReference>
<reference evidence="5 6" key="1">
    <citation type="submission" date="2015-11" db="EMBL/GenBank/DDBJ databases">
        <authorList>
            <person name="Lin W."/>
        </authorList>
    </citation>
    <scope>NUCLEOTIDE SEQUENCE [LARGE SCALE GENOMIC DNA]</scope>
    <source>
        <strain evidence="5 6">HCH-1</strain>
    </source>
</reference>
<dbReference type="Proteomes" id="UP000060487">
    <property type="component" value="Unassembled WGS sequence"/>
</dbReference>
<dbReference type="EC" id="3.6.3.25" evidence="5"/>
<evidence type="ECO:0000313" key="6">
    <source>
        <dbReference type="Proteomes" id="UP000060487"/>
    </source>
</evidence>
<dbReference type="SMART" id="SM00382">
    <property type="entry name" value="AAA"/>
    <property type="match status" value="1"/>
</dbReference>
<evidence type="ECO:0000256" key="1">
    <source>
        <dbReference type="ARBA" id="ARBA00022448"/>
    </source>
</evidence>
<comment type="caution">
    <text evidence="5">The sequence shown here is derived from an EMBL/GenBank/DDBJ whole genome shotgun (WGS) entry which is preliminary data.</text>
</comment>
<keyword evidence="1" id="KW-0813">Transport</keyword>
<evidence type="ECO:0000313" key="5">
    <source>
        <dbReference type="EMBL" id="KWT91098.1"/>
    </source>
</evidence>
<gene>
    <name evidence="5" type="ORF">ASN18_0922</name>
</gene>
<dbReference type="Gene3D" id="3.40.50.300">
    <property type="entry name" value="P-loop containing nucleotide triphosphate hydrolases"/>
    <property type="match status" value="1"/>
</dbReference>
<dbReference type="GO" id="GO:0005524">
    <property type="term" value="F:ATP binding"/>
    <property type="evidence" value="ECO:0007669"/>
    <property type="project" value="UniProtKB-KW"/>
</dbReference>
<keyword evidence="5" id="KW-0378">Hydrolase</keyword>
<dbReference type="InterPro" id="IPR027417">
    <property type="entry name" value="P-loop_NTPase"/>
</dbReference>
<name>A0ABR5SL79_9BACT</name>
<dbReference type="PANTHER" id="PTHR42781:SF9">
    <property type="entry name" value="AMINO ACID ABC TRANSPORTER, ATP-BINDING PROTEIN-RELATED"/>
    <property type="match status" value="1"/>
</dbReference>